<dbReference type="Proteomes" id="UP000837857">
    <property type="component" value="Chromosome 1"/>
</dbReference>
<feature type="region of interest" description="Disordered" evidence="1">
    <location>
        <begin position="414"/>
        <end position="491"/>
    </location>
</feature>
<accession>A0ABN8HIV2</accession>
<name>A0ABN8HIV2_9NEOP</name>
<evidence type="ECO:0000313" key="3">
    <source>
        <dbReference type="Proteomes" id="UP000837857"/>
    </source>
</evidence>
<feature type="region of interest" description="Disordered" evidence="1">
    <location>
        <begin position="138"/>
        <end position="169"/>
    </location>
</feature>
<feature type="compositionally biased region" description="Polar residues" evidence="1">
    <location>
        <begin position="507"/>
        <end position="516"/>
    </location>
</feature>
<gene>
    <name evidence="2" type="ORF">IPOD504_LOCUS1</name>
</gene>
<sequence length="835" mass="91503">MQLTETEEFSHVSDKSRPSTSYDTQGGTPRKRGRRRHWRGDHRALAREQESGPATTLHQDFANMQLETEEESSHVSAKSRGSMSYDTQEGEPRIKARRRRHRRGDRRAMAREQQSGPQATARQDFTNMLLTETEEESSYGFAKSRGPTHDTQGGIPRKRGRRRRHRRGEQRTIVREGESCPGNVRQDFERILLAEMEEERKLQNIREIERNEIVTPTFSLRRSYGPRRVQRYDSDASTSAGYSPGVRGVFGRQGEQSGGTATRDPGAGSPMNPGSHSGEVFRWHHSDIRSYPGYTAEGVPRGRMVSVIRGKAASDPLPENIGGDVLPSGSGHSPLVEAAAASGPLKAYVGHRHDVGLARGGGDNFKDAAEEPAEPKTDQHGAVAGYILPTLSDDMIRIMNSLQLCAANVELGSSGTRPGGPEACAHALPTTPPLAHPRGDPRHHDQEAAEVLNNDGHGGPRRTVPRRGNDPASSPVRSGWQGPGRLPAGDTQDHDLLQYILCSCESATSQGSTSHDPQGENPRKKERRYRQWQGEQRAIDFEKRMLQNIKEKEMEDERATPTFSLTRSPGPRHVQLDDSDASTSTGYSHGICGFFGQQGDQSGGTRSRDPGAASPWDPVGSESSEVFRWRHSDNGSYPGHTAEGVPRGRMVSVIRGKAANAPLPENLDEDDVPSGSGDSPPVEAAAASGPLGVYVAQRICTTILSMDRGQDSANGAVARTFDCPFRRCHPDLCYRIDARLDKLTLVSSFVRALDILLKLMEASAEDLHGDSTLLALSHVNADYRALLYYILVCCLARAGTPRLVLYYLEKARTCGLGLPIIMPPSRDPGRPEPSD</sequence>
<evidence type="ECO:0000313" key="2">
    <source>
        <dbReference type="EMBL" id="CAH2034154.1"/>
    </source>
</evidence>
<feature type="compositionally biased region" description="Basic residues" evidence="1">
    <location>
        <begin position="29"/>
        <end position="40"/>
    </location>
</feature>
<feature type="compositionally biased region" description="Basic and acidic residues" evidence="1">
    <location>
        <begin position="41"/>
        <end position="50"/>
    </location>
</feature>
<reference evidence="2" key="1">
    <citation type="submission" date="2022-03" db="EMBL/GenBank/DDBJ databases">
        <authorList>
            <person name="Martin H S."/>
        </authorList>
    </citation>
    <scope>NUCLEOTIDE SEQUENCE</scope>
</reference>
<proteinExistence type="predicted"/>
<organism evidence="2 3">
    <name type="scientific">Iphiclides podalirius</name>
    <name type="common">scarce swallowtail</name>
    <dbReference type="NCBI Taxonomy" id="110791"/>
    <lineage>
        <taxon>Eukaryota</taxon>
        <taxon>Metazoa</taxon>
        <taxon>Ecdysozoa</taxon>
        <taxon>Arthropoda</taxon>
        <taxon>Hexapoda</taxon>
        <taxon>Insecta</taxon>
        <taxon>Pterygota</taxon>
        <taxon>Neoptera</taxon>
        <taxon>Endopterygota</taxon>
        <taxon>Lepidoptera</taxon>
        <taxon>Glossata</taxon>
        <taxon>Ditrysia</taxon>
        <taxon>Papilionoidea</taxon>
        <taxon>Papilionidae</taxon>
        <taxon>Papilioninae</taxon>
        <taxon>Iphiclides</taxon>
    </lineage>
</organism>
<feature type="region of interest" description="Disordered" evidence="1">
    <location>
        <begin position="229"/>
        <end position="280"/>
    </location>
</feature>
<feature type="non-terminal residue" evidence="2">
    <location>
        <position position="1"/>
    </location>
</feature>
<protein>
    <submittedName>
        <fullName evidence="2">Uncharacterized protein</fullName>
    </submittedName>
</protein>
<feature type="compositionally biased region" description="Basic and acidic residues" evidence="1">
    <location>
        <begin position="8"/>
        <end position="17"/>
    </location>
</feature>
<feature type="region of interest" description="Disordered" evidence="1">
    <location>
        <begin position="551"/>
        <end position="624"/>
    </location>
</feature>
<keyword evidence="3" id="KW-1185">Reference proteome</keyword>
<feature type="compositionally biased region" description="Low complexity" evidence="1">
    <location>
        <begin position="594"/>
        <end position="604"/>
    </location>
</feature>
<feature type="region of interest" description="Disordered" evidence="1">
    <location>
        <begin position="1"/>
        <end position="124"/>
    </location>
</feature>
<feature type="compositionally biased region" description="Basic and acidic residues" evidence="1">
    <location>
        <begin position="437"/>
        <end position="447"/>
    </location>
</feature>
<feature type="region of interest" description="Disordered" evidence="1">
    <location>
        <begin position="659"/>
        <end position="685"/>
    </location>
</feature>
<dbReference type="EMBL" id="OW152813">
    <property type="protein sequence ID" value="CAH2034154.1"/>
    <property type="molecule type" value="Genomic_DNA"/>
</dbReference>
<feature type="compositionally biased region" description="Basic residues" evidence="1">
    <location>
        <begin position="95"/>
        <end position="105"/>
    </location>
</feature>
<evidence type="ECO:0000256" key="1">
    <source>
        <dbReference type="SAM" id="MobiDB-lite"/>
    </source>
</evidence>
<feature type="compositionally biased region" description="Polar residues" evidence="1">
    <location>
        <begin position="112"/>
        <end position="124"/>
    </location>
</feature>
<feature type="region of interest" description="Disordered" evidence="1">
    <location>
        <begin position="507"/>
        <end position="536"/>
    </location>
</feature>
<feature type="compositionally biased region" description="Basic residues" evidence="1">
    <location>
        <begin position="156"/>
        <end position="168"/>
    </location>
</feature>
<feature type="compositionally biased region" description="Polar residues" evidence="1">
    <location>
        <begin position="74"/>
        <end position="87"/>
    </location>
</feature>